<dbReference type="InterPro" id="IPR050982">
    <property type="entry name" value="Auxin_biosynth/cation_transpt"/>
</dbReference>
<evidence type="ECO:0000256" key="1">
    <source>
        <dbReference type="ARBA" id="ARBA00022630"/>
    </source>
</evidence>
<evidence type="ECO:0000313" key="4">
    <source>
        <dbReference type="EMBL" id="KAJ3574925.1"/>
    </source>
</evidence>
<evidence type="ECO:0008006" key="6">
    <source>
        <dbReference type="Google" id="ProtNLM"/>
    </source>
</evidence>
<dbReference type="SUPFAM" id="SSF51905">
    <property type="entry name" value="FAD/NAD(P)-binding domain"/>
    <property type="match status" value="2"/>
</dbReference>
<dbReference type="GO" id="GO:0004499">
    <property type="term" value="F:N,N-dimethylaniline monooxygenase activity"/>
    <property type="evidence" value="ECO:0007669"/>
    <property type="project" value="InterPro"/>
</dbReference>
<dbReference type="AlphaFoldDB" id="A0AAD5YZJ8"/>
<dbReference type="Gene3D" id="3.50.50.60">
    <property type="entry name" value="FAD/NAD(P)-binding domain"/>
    <property type="match status" value="1"/>
</dbReference>
<evidence type="ECO:0000256" key="3">
    <source>
        <dbReference type="ARBA" id="ARBA00023002"/>
    </source>
</evidence>
<gene>
    <name evidence="4" type="ORF">NP233_g1442</name>
</gene>
<evidence type="ECO:0000313" key="5">
    <source>
        <dbReference type="Proteomes" id="UP001213000"/>
    </source>
</evidence>
<dbReference type="InterPro" id="IPR020946">
    <property type="entry name" value="Flavin_mOase-like"/>
</dbReference>
<organism evidence="4 5">
    <name type="scientific">Leucocoprinus birnbaumii</name>
    <dbReference type="NCBI Taxonomy" id="56174"/>
    <lineage>
        <taxon>Eukaryota</taxon>
        <taxon>Fungi</taxon>
        <taxon>Dikarya</taxon>
        <taxon>Basidiomycota</taxon>
        <taxon>Agaricomycotina</taxon>
        <taxon>Agaricomycetes</taxon>
        <taxon>Agaricomycetidae</taxon>
        <taxon>Agaricales</taxon>
        <taxon>Agaricineae</taxon>
        <taxon>Agaricaceae</taxon>
        <taxon>Leucocoprinus</taxon>
    </lineage>
</organism>
<dbReference type="PANTHER" id="PTHR43539:SF68">
    <property type="entry name" value="FLAVIN-BINDING MONOOXYGENASE-LIKE PROTEIN (AFU_ORTHOLOGUE AFUA_4G09220)"/>
    <property type="match status" value="1"/>
</dbReference>
<dbReference type="InterPro" id="IPR036188">
    <property type="entry name" value="FAD/NAD-bd_sf"/>
</dbReference>
<accession>A0AAD5YZJ8</accession>
<evidence type="ECO:0000256" key="2">
    <source>
        <dbReference type="ARBA" id="ARBA00022827"/>
    </source>
</evidence>
<dbReference type="EMBL" id="JANIEX010000053">
    <property type="protein sequence ID" value="KAJ3574925.1"/>
    <property type="molecule type" value="Genomic_DNA"/>
</dbReference>
<reference evidence="4" key="1">
    <citation type="submission" date="2022-07" db="EMBL/GenBank/DDBJ databases">
        <title>Genome Sequence of Leucocoprinus birnbaumii.</title>
        <authorList>
            <person name="Buettner E."/>
        </authorList>
    </citation>
    <scope>NUCLEOTIDE SEQUENCE</scope>
    <source>
        <strain evidence="4">VT141</strain>
    </source>
</reference>
<keyword evidence="1" id="KW-0285">Flavoprotein</keyword>
<dbReference type="Proteomes" id="UP001213000">
    <property type="component" value="Unassembled WGS sequence"/>
</dbReference>
<name>A0AAD5YZJ8_9AGAR</name>
<sequence>MGQTSFDPAAIATSWLSSFSNALEAGDAQAAANCLITDGWLRESHIFTWDNRTIHGRDKVSQYIAERLPRRTFSNFCIDTRPYLTPERGQVAPQYEGIKSGFTFETGAQWAQGYVKLIQDGEDSWKALSVYLAATDIKGHEESEREVGIYGGHTTPWPAVLSARRKQIEENPHALIIGAGHVGLMVAARFKQMNIPTLVIDAQPRLGDVWRNRYESLILHTTRMNDHFLYHRFPQYWPLHTPKDKLANWFEHYADALDLTVWTSTKTIDGLYPTYDEAAQRWTIVVDRAGQRVTLHPAHLVSCVGVLGPRIMPQIKNSGLFKGSIIHGGDFKTAAQYKDRHIVVVGAGNTGGDICIDVATAGAKSITLVQRSKSTLIPAEMLRNGLNSMWPDDGSIPSDVADFRAASTPYNLARSFSKINKAGGGGDSGKFAAMYAGIREKGMVVDDGEGGEGTAFQVLEKYGGFMLDVGCANLIISGRVVVKHGVEIAEAKEESVVFSDGSEIPADDVIFATGYHPPYANLVKIFGEEMAQRGGHYWGLDDEGELRGVYRPTGHPALWYGAGGMQVVRYGSKQLAMLVKARDLGLIET</sequence>
<protein>
    <recommendedName>
        <fullName evidence="6">FAD/NAD(P)-binding domain-containing protein</fullName>
    </recommendedName>
</protein>
<dbReference type="GO" id="GO:0050661">
    <property type="term" value="F:NADP binding"/>
    <property type="evidence" value="ECO:0007669"/>
    <property type="project" value="InterPro"/>
</dbReference>
<keyword evidence="5" id="KW-1185">Reference proteome</keyword>
<keyword evidence="3" id="KW-0560">Oxidoreductase</keyword>
<dbReference type="Pfam" id="PF00743">
    <property type="entry name" value="FMO-like"/>
    <property type="match status" value="1"/>
</dbReference>
<keyword evidence="2" id="KW-0274">FAD</keyword>
<comment type="caution">
    <text evidence="4">The sequence shown here is derived from an EMBL/GenBank/DDBJ whole genome shotgun (WGS) entry which is preliminary data.</text>
</comment>
<dbReference type="GO" id="GO:0050660">
    <property type="term" value="F:flavin adenine dinucleotide binding"/>
    <property type="evidence" value="ECO:0007669"/>
    <property type="project" value="InterPro"/>
</dbReference>
<dbReference type="PANTHER" id="PTHR43539">
    <property type="entry name" value="FLAVIN-BINDING MONOOXYGENASE-LIKE PROTEIN (AFU_ORTHOLOGUE AFUA_4G09220)"/>
    <property type="match status" value="1"/>
</dbReference>
<proteinExistence type="predicted"/>